<keyword evidence="3" id="KW-1185">Reference proteome</keyword>
<proteinExistence type="predicted"/>
<reference evidence="2" key="1">
    <citation type="submission" date="2022-03" db="EMBL/GenBank/DDBJ databases">
        <authorList>
            <person name="Martin H S."/>
        </authorList>
    </citation>
    <scope>NUCLEOTIDE SEQUENCE</scope>
</reference>
<evidence type="ECO:0000256" key="1">
    <source>
        <dbReference type="SAM" id="MobiDB-lite"/>
    </source>
</evidence>
<feature type="compositionally biased region" description="Basic and acidic residues" evidence="1">
    <location>
        <begin position="130"/>
        <end position="144"/>
    </location>
</feature>
<gene>
    <name evidence="2" type="ORF">IPOD504_LOCUS14621</name>
</gene>
<accession>A0ABN8J0J8</accession>
<name>A0ABN8J0J8_9NEOP</name>
<dbReference type="EMBL" id="OW152817">
    <property type="protein sequence ID" value="CAH2068936.1"/>
    <property type="molecule type" value="Genomic_DNA"/>
</dbReference>
<feature type="region of interest" description="Disordered" evidence="1">
    <location>
        <begin position="103"/>
        <end position="171"/>
    </location>
</feature>
<feature type="non-terminal residue" evidence="2">
    <location>
        <position position="171"/>
    </location>
</feature>
<dbReference type="Proteomes" id="UP000837857">
    <property type="component" value="Chromosome 5"/>
</dbReference>
<sequence length="171" mass="18209">MTGVTAKMAGVVAARETTSQAIAPIGYGASPIVYAQNDEDNLGILLTILLLAGNNRNQNGGCGQSCNCCNCCSCGDCSQSVPIPFPIPFPTNNAIVTRPYYHPLNDDYDDEEDEEQDDVKAKSSISKGNGAKDRKKDSKEKSDSDAGQTGELVVEEEEFEEGSAYSSKPNS</sequence>
<protein>
    <submittedName>
        <fullName evidence="2">Uncharacterized protein</fullName>
    </submittedName>
</protein>
<organism evidence="2 3">
    <name type="scientific">Iphiclides podalirius</name>
    <name type="common">scarce swallowtail</name>
    <dbReference type="NCBI Taxonomy" id="110791"/>
    <lineage>
        <taxon>Eukaryota</taxon>
        <taxon>Metazoa</taxon>
        <taxon>Ecdysozoa</taxon>
        <taxon>Arthropoda</taxon>
        <taxon>Hexapoda</taxon>
        <taxon>Insecta</taxon>
        <taxon>Pterygota</taxon>
        <taxon>Neoptera</taxon>
        <taxon>Endopterygota</taxon>
        <taxon>Lepidoptera</taxon>
        <taxon>Glossata</taxon>
        <taxon>Ditrysia</taxon>
        <taxon>Papilionoidea</taxon>
        <taxon>Papilionidae</taxon>
        <taxon>Papilioninae</taxon>
        <taxon>Iphiclides</taxon>
    </lineage>
</organism>
<feature type="compositionally biased region" description="Acidic residues" evidence="1">
    <location>
        <begin position="106"/>
        <end position="117"/>
    </location>
</feature>
<evidence type="ECO:0000313" key="2">
    <source>
        <dbReference type="EMBL" id="CAH2068936.1"/>
    </source>
</evidence>
<evidence type="ECO:0000313" key="3">
    <source>
        <dbReference type="Proteomes" id="UP000837857"/>
    </source>
</evidence>